<sequence length="78" mass="8602">MYTTVSMNLTDEELEIVGYLRSTMQLDANTDAVGEALRLTHMIFQQLELGHEIAVLDPASGATLSLLEVTTRKPPLLN</sequence>
<reference evidence="1 2" key="1">
    <citation type="submission" date="2019-03" db="EMBL/GenBank/DDBJ databases">
        <title>Draft Genome Sequence of Massilia arenosa sp. nov., a Novel Massilia Species Isolated from a Sandy-loam Maize Soil.</title>
        <authorList>
            <person name="Raths R."/>
            <person name="Peta V."/>
            <person name="Bucking H."/>
        </authorList>
    </citation>
    <scope>NUCLEOTIDE SEQUENCE [LARGE SCALE GENOMIC DNA]</scope>
    <source>
        <strain evidence="1 2">MC02</strain>
    </source>
</reference>
<dbReference type="EMBL" id="SPVF01000253">
    <property type="protein sequence ID" value="TFW13230.1"/>
    <property type="molecule type" value="Genomic_DNA"/>
</dbReference>
<dbReference type="AlphaFoldDB" id="A0A4Y9RVQ7"/>
<accession>A0A4Y9RVQ7</accession>
<dbReference type="Proteomes" id="UP000298438">
    <property type="component" value="Unassembled WGS sequence"/>
</dbReference>
<comment type="caution">
    <text evidence="1">The sequence shown here is derived from an EMBL/GenBank/DDBJ whole genome shotgun (WGS) entry which is preliminary data.</text>
</comment>
<name>A0A4Y9RVQ7_9BURK</name>
<dbReference type="RefSeq" id="WP_135209049.1">
    <property type="nucleotide sequence ID" value="NZ_SPVF01000253.1"/>
</dbReference>
<evidence type="ECO:0000313" key="2">
    <source>
        <dbReference type="Proteomes" id="UP000298438"/>
    </source>
</evidence>
<organism evidence="1 2">
    <name type="scientific">Zemynaea arenosa</name>
    <dbReference type="NCBI Taxonomy" id="2561931"/>
    <lineage>
        <taxon>Bacteria</taxon>
        <taxon>Pseudomonadati</taxon>
        <taxon>Pseudomonadota</taxon>
        <taxon>Betaproteobacteria</taxon>
        <taxon>Burkholderiales</taxon>
        <taxon>Oxalobacteraceae</taxon>
        <taxon>Telluria group</taxon>
        <taxon>Zemynaea</taxon>
    </lineage>
</organism>
<proteinExistence type="predicted"/>
<keyword evidence="2" id="KW-1185">Reference proteome</keyword>
<protein>
    <submittedName>
        <fullName evidence="1">Uncharacterized protein</fullName>
    </submittedName>
</protein>
<evidence type="ECO:0000313" key="1">
    <source>
        <dbReference type="EMBL" id="TFW13230.1"/>
    </source>
</evidence>
<gene>
    <name evidence="1" type="ORF">E4L96_20365</name>
</gene>